<dbReference type="GO" id="GO:0006357">
    <property type="term" value="P:regulation of transcription by RNA polymerase II"/>
    <property type="evidence" value="ECO:0007669"/>
    <property type="project" value="TreeGrafter"/>
</dbReference>
<sequence>MTAANNWHFDIASKLLENGRYNLWLSPEEGRVFVRACSDSASWRAFMTGNLPPPKNDLIIHPPPSCKDDVAPVPFSVVATARIRQMIFEQLIPGIFPQNREQCTALAPPLPSTPYGLPPMPIYRNNVKSDEYETSEPDDVDDSDIGAPPYSSLPVLNLDVPIDDVYYSFDYDAELMISEPDDQDDECSVRSGSPQAQDATQTVRSPIDVHSSLKYLFMAVKGADGVRIDSIKQLLGEVRPSRSKWASDNIGQEELYLSLEKALADLKAYSAHSVPFLQPVNKREVPDYYDVIKHPMDLGTMTTKLERHQYMSKKEFSDDLALIWNNCLQYNLHPPDNIYRKHANAMRRKTNDVLKKIPEIEIVLVTTNDDQDSEDEYVPEAGTPAPKVNGSAPEEPEHTNGHQVDVPPAVLEHASSNGTLVNQDVHRAPLAAEDEVLVTKPAAPRSAPRDQTPGTDMIVDPGSMQERQWTHVAALIVRQRSLYRAENVKRNFEDRLALIPTPESLGASVLDEKDFVRRNKKRRLDYVEKRDAAATTREVVDEDDYRHIFEESYFPEIKYPAGCVPGLRQPPFTPRGREEDPALLFEDPSGRLSDLPSVSDYPEIYQKPKGALEKQVNQNIKELQRVKELHAKIVAREADAPYESERKPIPPYQPPKHKDPLPPLIMNREVVNEISKQTVAKMLLHAGFDVATEPALATLTDTFSDYFLNLAKSMRLFQDKFSRTMSSEEILTHALEENGVEKPAVLDKHVRLDIDRYGDKLTLLRRKLAYGYKDLTKDDEEPEGDIDEEEIGDDVVSGNFFDLDILHLKDMGIEGFTSVPKELWNKKSDKPKPIRARVRRRTVHREEEVVAPQETVGKPSALPWRPVRHRNVIGLLKPYYRKRITARNLIEDEYKTGPKRSKVHLSAAKMGRKKAIGISTAQEDAAKKKRGKGPDPAIKAHREAEKLRKAQEKAEKQKQRQELANSRKAKGKKGAG</sequence>
<dbReference type="PROSITE" id="PS00633">
    <property type="entry name" value="BROMODOMAIN_1"/>
    <property type="match status" value="1"/>
</dbReference>
<dbReference type="InterPro" id="IPR009072">
    <property type="entry name" value="Histone-fold"/>
</dbReference>
<keyword evidence="4" id="KW-0804">Transcription</keyword>
<keyword evidence="5" id="KW-0539">Nucleus</keyword>
<dbReference type="CDD" id="cd22927">
    <property type="entry name" value="HFD_SPT7"/>
    <property type="match status" value="1"/>
</dbReference>
<dbReference type="SMART" id="SM00297">
    <property type="entry name" value="BROMO"/>
    <property type="match status" value="1"/>
</dbReference>
<dbReference type="Pfam" id="PF00439">
    <property type="entry name" value="Bromodomain"/>
    <property type="match status" value="1"/>
</dbReference>
<gene>
    <name evidence="9" type="primary">SPT7</name>
    <name evidence="9" type="ORF">HDU87_006680</name>
</gene>
<dbReference type="GO" id="GO:0005198">
    <property type="term" value="F:structural molecule activity"/>
    <property type="evidence" value="ECO:0007669"/>
    <property type="project" value="TreeGrafter"/>
</dbReference>
<feature type="domain" description="Bromo" evidence="8">
    <location>
        <begin position="268"/>
        <end position="338"/>
    </location>
</feature>
<proteinExistence type="predicted"/>
<dbReference type="GO" id="GO:0006325">
    <property type="term" value="P:chromatin organization"/>
    <property type="evidence" value="ECO:0007669"/>
    <property type="project" value="UniProtKB-ARBA"/>
</dbReference>
<name>A0AAD5TQ64_9FUNG</name>
<evidence type="ECO:0000256" key="7">
    <source>
        <dbReference type="SAM" id="MobiDB-lite"/>
    </source>
</evidence>
<evidence type="ECO:0000256" key="2">
    <source>
        <dbReference type="ARBA" id="ARBA00023015"/>
    </source>
</evidence>
<dbReference type="InterPro" id="IPR036427">
    <property type="entry name" value="Bromodomain-like_sf"/>
</dbReference>
<dbReference type="InterPro" id="IPR001487">
    <property type="entry name" value="Bromodomain"/>
</dbReference>
<feature type="compositionally biased region" description="Basic residues" evidence="7">
    <location>
        <begin position="967"/>
        <end position="976"/>
    </location>
</feature>
<feature type="compositionally biased region" description="Basic and acidic residues" evidence="7">
    <location>
        <begin position="938"/>
        <end position="961"/>
    </location>
</feature>
<dbReference type="Pfam" id="PF07524">
    <property type="entry name" value="Bromo_TP"/>
    <property type="match status" value="1"/>
</dbReference>
<dbReference type="GO" id="GO:0046695">
    <property type="term" value="C:SLIK (SAGA-like) complex"/>
    <property type="evidence" value="ECO:0007669"/>
    <property type="project" value="InterPro"/>
</dbReference>
<dbReference type="GO" id="GO:0046982">
    <property type="term" value="F:protein heterodimerization activity"/>
    <property type="evidence" value="ECO:0007669"/>
    <property type="project" value="InterPro"/>
</dbReference>
<keyword evidence="10" id="KW-1185">Reference proteome</keyword>
<comment type="subcellular location">
    <subcellularLocation>
        <location evidence="1">Nucleus</location>
    </subcellularLocation>
</comment>
<evidence type="ECO:0000256" key="4">
    <source>
        <dbReference type="ARBA" id="ARBA00023163"/>
    </source>
</evidence>
<dbReference type="PANTHER" id="PTHR47343">
    <property type="entry name" value="TRANSCRIPTIONAL ACTIVATOR SPT7"/>
    <property type="match status" value="1"/>
</dbReference>
<dbReference type="PANTHER" id="PTHR47343:SF1">
    <property type="entry name" value="TRANSCRIPTIONAL ACTIVATOR SPT7"/>
    <property type="match status" value="1"/>
</dbReference>
<dbReference type="InterPro" id="IPR006565">
    <property type="entry name" value="BTP"/>
</dbReference>
<feature type="compositionally biased region" description="Acidic residues" evidence="7">
    <location>
        <begin position="369"/>
        <end position="378"/>
    </location>
</feature>
<evidence type="ECO:0000313" key="10">
    <source>
        <dbReference type="Proteomes" id="UP001212152"/>
    </source>
</evidence>
<feature type="region of interest" description="Disordered" evidence="7">
    <location>
        <begin position="640"/>
        <end position="662"/>
    </location>
</feature>
<evidence type="ECO:0000313" key="9">
    <source>
        <dbReference type="EMBL" id="KAJ3183361.1"/>
    </source>
</evidence>
<evidence type="ECO:0000256" key="3">
    <source>
        <dbReference type="ARBA" id="ARBA00023117"/>
    </source>
</evidence>
<dbReference type="GO" id="GO:0005634">
    <property type="term" value="C:nucleus"/>
    <property type="evidence" value="ECO:0007669"/>
    <property type="project" value="UniProtKB-SubCell"/>
</dbReference>
<protein>
    <submittedName>
        <fullName evidence="9">Transcriptional activator spt7</fullName>
    </submittedName>
</protein>
<dbReference type="GO" id="GO:0000124">
    <property type="term" value="C:SAGA complex"/>
    <property type="evidence" value="ECO:0007669"/>
    <property type="project" value="InterPro"/>
</dbReference>
<evidence type="ECO:0000256" key="1">
    <source>
        <dbReference type="ARBA" id="ARBA00004123"/>
    </source>
</evidence>
<feature type="compositionally biased region" description="Polar residues" evidence="7">
    <location>
        <begin position="190"/>
        <end position="204"/>
    </location>
</feature>
<keyword evidence="3 6" id="KW-0103">Bromodomain</keyword>
<accession>A0AAD5TQ64</accession>
<feature type="region of interest" description="Disordered" evidence="7">
    <location>
        <begin position="369"/>
        <end position="402"/>
    </location>
</feature>
<feature type="region of interest" description="Disordered" evidence="7">
    <location>
        <begin position="899"/>
        <end position="976"/>
    </location>
</feature>
<organism evidence="9 10">
    <name type="scientific">Geranomyces variabilis</name>
    <dbReference type="NCBI Taxonomy" id="109894"/>
    <lineage>
        <taxon>Eukaryota</taxon>
        <taxon>Fungi</taxon>
        <taxon>Fungi incertae sedis</taxon>
        <taxon>Chytridiomycota</taxon>
        <taxon>Chytridiomycota incertae sedis</taxon>
        <taxon>Chytridiomycetes</taxon>
        <taxon>Spizellomycetales</taxon>
        <taxon>Powellomycetaceae</taxon>
        <taxon>Geranomyces</taxon>
    </lineage>
</organism>
<comment type="caution">
    <text evidence="9">The sequence shown here is derived from an EMBL/GenBank/DDBJ whole genome shotgun (WGS) entry which is preliminary data.</text>
</comment>
<evidence type="ECO:0000256" key="6">
    <source>
        <dbReference type="PROSITE-ProRule" id="PRU00035"/>
    </source>
</evidence>
<dbReference type="Proteomes" id="UP001212152">
    <property type="component" value="Unassembled WGS sequence"/>
</dbReference>
<keyword evidence="2" id="KW-0805">Transcription regulation</keyword>
<dbReference type="EMBL" id="JADGJQ010000006">
    <property type="protein sequence ID" value="KAJ3183361.1"/>
    <property type="molecule type" value="Genomic_DNA"/>
</dbReference>
<dbReference type="SMART" id="SM00576">
    <property type="entry name" value="BTP"/>
    <property type="match status" value="1"/>
</dbReference>
<feature type="region of interest" description="Disordered" evidence="7">
    <location>
        <begin position="181"/>
        <end position="204"/>
    </location>
</feature>
<evidence type="ECO:0000256" key="5">
    <source>
        <dbReference type="ARBA" id="ARBA00023242"/>
    </source>
</evidence>
<dbReference type="PRINTS" id="PR00503">
    <property type="entry name" value="BROMODOMAIN"/>
</dbReference>
<dbReference type="Gene3D" id="1.20.920.10">
    <property type="entry name" value="Bromodomain-like"/>
    <property type="match status" value="1"/>
</dbReference>
<dbReference type="AlphaFoldDB" id="A0AAD5TQ64"/>
<dbReference type="InterPro" id="IPR018359">
    <property type="entry name" value="Bromodomain_CS"/>
</dbReference>
<dbReference type="SUPFAM" id="SSF47370">
    <property type="entry name" value="Bromodomain"/>
    <property type="match status" value="1"/>
</dbReference>
<evidence type="ECO:0000259" key="8">
    <source>
        <dbReference type="PROSITE" id="PS50014"/>
    </source>
</evidence>
<reference evidence="9" key="1">
    <citation type="submission" date="2020-05" db="EMBL/GenBank/DDBJ databases">
        <title>Phylogenomic resolution of chytrid fungi.</title>
        <authorList>
            <person name="Stajich J.E."/>
            <person name="Amses K."/>
            <person name="Simmons R."/>
            <person name="Seto K."/>
            <person name="Myers J."/>
            <person name="Bonds A."/>
            <person name="Quandt C.A."/>
            <person name="Barry K."/>
            <person name="Liu P."/>
            <person name="Grigoriev I."/>
            <person name="Longcore J.E."/>
            <person name="James T.Y."/>
        </authorList>
    </citation>
    <scope>NUCLEOTIDE SEQUENCE</scope>
    <source>
        <strain evidence="9">JEL0379</strain>
    </source>
</reference>
<dbReference type="Gene3D" id="1.10.20.10">
    <property type="entry name" value="Histone, subunit A"/>
    <property type="match status" value="1"/>
</dbReference>
<dbReference type="PROSITE" id="PS50014">
    <property type="entry name" value="BROMODOMAIN_2"/>
    <property type="match status" value="1"/>
</dbReference>
<dbReference type="InterPro" id="IPR037782">
    <property type="entry name" value="Spt7"/>
</dbReference>